<keyword evidence="3" id="KW-1185">Reference proteome</keyword>
<organism evidence="2 3">
    <name type="scientific">Sulfitobacter sediminis</name>
    <dbReference type="NCBI Taxonomy" id="3234186"/>
    <lineage>
        <taxon>Bacteria</taxon>
        <taxon>Pseudomonadati</taxon>
        <taxon>Pseudomonadota</taxon>
        <taxon>Alphaproteobacteria</taxon>
        <taxon>Rhodobacterales</taxon>
        <taxon>Roseobacteraceae</taxon>
        <taxon>Sulfitobacter</taxon>
    </lineage>
</organism>
<dbReference type="RefSeq" id="WP_367875839.1">
    <property type="nucleotide sequence ID" value="NZ_JBFNXX010000001.1"/>
</dbReference>
<dbReference type="Proteomes" id="UP001556098">
    <property type="component" value="Unassembled WGS sequence"/>
</dbReference>
<keyword evidence="1" id="KW-1133">Transmembrane helix</keyword>
<feature type="transmembrane region" description="Helical" evidence="1">
    <location>
        <begin position="32"/>
        <end position="52"/>
    </location>
</feature>
<comment type="caution">
    <text evidence="2">The sequence shown here is derived from an EMBL/GenBank/DDBJ whole genome shotgun (WGS) entry which is preliminary data.</text>
</comment>
<accession>A0ABV3RGP7</accession>
<feature type="transmembrane region" description="Helical" evidence="1">
    <location>
        <begin position="82"/>
        <end position="100"/>
    </location>
</feature>
<evidence type="ECO:0000313" key="3">
    <source>
        <dbReference type="Proteomes" id="UP001556098"/>
    </source>
</evidence>
<gene>
    <name evidence="2" type="ORF">AB2B41_00875</name>
</gene>
<reference evidence="2 3" key="1">
    <citation type="submission" date="2024-07" db="EMBL/GenBank/DDBJ databases">
        <title>Marimonas sp.nov., isolated from tidal-flat sediment.</title>
        <authorList>
            <person name="Jayan J.N."/>
            <person name="Lee S.S."/>
        </authorList>
    </citation>
    <scope>NUCLEOTIDE SEQUENCE [LARGE SCALE GENOMIC DNA]</scope>
    <source>
        <strain evidence="2 3">MJW-29</strain>
    </source>
</reference>
<dbReference type="EMBL" id="JBFNXX010000001">
    <property type="protein sequence ID" value="MEW9918141.1"/>
    <property type="molecule type" value="Genomic_DNA"/>
</dbReference>
<evidence type="ECO:0000256" key="1">
    <source>
        <dbReference type="SAM" id="Phobius"/>
    </source>
</evidence>
<sequence>MSAAIPALIGAGLGGVIFTVLWLSGMSRERSAGAVILVAIAAFYPVFAFENGAWGDRIFHLFFFALFLCLALWGYRRSARAVALGIAGHGVFDLAILPLSAPTPDWWPTFCAGLDIVLGLALFLLWRKERPL</sequence>
<keyword evidence="1" id="KW-0812">Transmembrane</keyword>
<feature type="transmembrane region" description="Helical" evidence="1">
    <location>
        <begin position="6"/>
        <end position="25"/>
    </location>
</feature>
<keyword evidence="1" id="KW-0472">Membrane</keyword>
<feature type="transmembrane region" description="Helical" evidence="1">
    <location>
        <begin position="106"/>
        <end position="126"/>
    </location>
</feature>
<proteinExistence type="predicted"/>
<feature type="transmembrane region" description="Helical" evidence="1">
    <location>
        <begin position="58"/>
        <end position="75"/>
    </location>
</feature>
<name>A0ABV3RGP7_9RHOB</name>
<protein>
    <recommendedName>
        <fullName evidence="4">CPBP family intramembrane metalloprotease</fullName>
    </recommendedName>
</protein>
<evidence type="ECO:0000313" key="2">
    <source>
        <dbReference type="EMBL" id="MEW9918141.1"/>
    </source>
</evidence>
<evidence type="ECO:0008006" key="4">
    <source>
        <dbReference type="Google" id="ProtNLM"/>
    </source>
</evidence>